<dbReference type="InterPro" id="IPR036259">
    <property type="entry name" value="MFS_trans_sf"/>
</dbReference>
<dbReference type="Gene3D" id="1.20.1720.10">
    <property type="entry name" value="Multidrug resistance protein D"/>
    <property type="match status" value="1"/>
</dbReference>
<accession>A0ABW6SBQ7</accession>
<dbReference type="PANTHER" id="PTHR43124">
    <property type="entry name" value="PURINE EFFLUX PUMP PBUE"/>
    <property type="match status" value="1"/>
</dbReference>
<protein>
    <submittedName>
        <fullName evidence="8">MFS transporter</fullName>
    </submittedName>
</protein>
<proteinExistence type="predicted"/>
<feature type="compositionally biased region" description="Gly residues" evidence="6">
    <location>
        <begin position="9"/>
        <end position="22"/>
    </location>
</feature>
<comment type="subcellular location">
    <subcellularLocation>
        <location evidence="1">Cell membrane</location>
        <topology evidence="1">Multi-pass membrane protein</topology>
    </subcellularLocation>
</comment>
<dbReference type="PANTHER" id="PTHR43124:SF3">
    <property type="entry name" value="CHLORAMPHENICOL EFFLUX PUMP RV0191"/>
    <property type="match status" value="1"/>
</dbReference>
<keyword evidence="5 7" id="KW-0472">Membrane</keyword>
<evidence type="ECO:0000313" key="9">
    <source>
        <dbReference type="Proteomes" id="UP001601992"/>
    </source>
</evidence>
<evidence type="ECO:0000256" key="2">
    <source>
        <dbReference type="ARBA" id="ARBA00022475"/>
    </source>
</evidence>
<reference evidence="8 9" key="1">
    <citation type="submission" date="2024-10" db="EMBL/GenBank/DDBJ databases">
        <title>The Natural Products Discovery Center: Release of the First 8490 Sequenced Strains for Exploring Actinobacteria Biosynthetic Diversity.</title>
        <authorList>
            <person name="Kalkreuter E."/>
            <person name="Kautsar S.A."/>
            <person name="Yang D."/>
            <person name="Bader C.D."/>
            <person name="Teijaro C.N."/>
            <person name="Fluegel L."/>
            <person name="Davis C.M."/>
            <person name="Simpson J.R."/>
            <person name="Lauterbach L."/>
            <person name="Steele A.D."/>
            <person name="Gui C."/>
            <person name="Meng S."/>
            <person name="Li G."/>
            <person name="Viehrig K."/>
            <person name="Ye F."/>
            <person name="Su P."/>
            <person name="Kiefer A.F."/>
            <person name="Nichols A."/>
            <person name="Cepeda A.J."/>
            <person name="Yan W."/>
            <person name="Fan B."/>
            <person name="Jiang Y."/>
            <person name="Adhikari A."/>
            <person name="Zheng C.-J."/>
            <person name="Schuster L."/>
            <person name="Cowan T.M."/>
            <person name="Smanski M.J."/>
            <person name="Chevrette M.G."/>
            <person name="De Carvalho L.P.S."/>
            <person name="Shen B."/>
        </authorList>
    </citation>
    <scope>NUCLEOTIDE SEQUENCE [LARGE SCALE GENOMIC DNA]</scope>
    <source>
        <strain evidence="8 9">NPDC002593</strain>
    </source>
</reference>
<dbReference type="EMBL" id="JBIAQY010000021">
    <property type="protein sequence ID" value="MFF3573737.1"/>
    <property type="molecule type" value="Genomic_DNA"/>
</dbReference>
<dbReference type="Pfam" id="PF07690">
    <property type="entry name" value="MFS_1"/>
    <property type="match status" value="1"/>
</dbReference>
<evidence type="ECO:0000256" key="1">
    <source>
        <dbReference type="ARBA" id="ARBA00004651"/>
    </source>
</evidence>
<evidence type="ECO:0000256" key="6">
    <source>
        <dbReference type="SAM" id="MobiDB-lite"/>
    </source>
</evidence>
<name>A0ABW6SBQ7_9NOCA</name>
<organism evidence="8 9">
    <name type="scientific">Nocardia jiangxiensis</name>
    <dbReference type="NCBI Taxonomy" id="282685"/>
    <lineage>
        <taxon>Bacteria</taxon>
        <taxon>Bacillati</taxon>
        <taxon>Actinomycetota</taxon>
        <taxon>Actinomycetes</taxon>
        <taxon>Mycobacteriales</taxon>
        <taxon>Nocardiaceae</taxon>
        <taxon>Nocardia</taxon>
    </lineage>
</organism>
<keyword evidence="3 7" id="KW-0812">Transmembrane</keyword>
<evidence type="ECO:0000256" key="7">
    <source>
        <dbReference type="SAM" id="Phobius"/>
    </source>
</evidence>
<dbReference type="RefSeq" id="WP_373282029.1">
    <property type="nucleotide sequence ID" value="NZ_JBIAQY010000021.1"/>
</dbReference>
<evidence type="ECO:0000256" key="5">
    <source>
        <dbReference type="ARBA" id="ARBA00023136"/>
    </source>
</evidence>
<evidence type="ECO:0000256" key="3">
    <source>
        <dbReference type="ARBA" id="ARBA00022692"/>
    </source>
</evidence>
<dbReference type="SUPFAM" id="SSF103473">
    <property type="entry name" value="MFS general substrate transporter"/>
    <property type="match status" value="1"/>
</dbReference>
<feature type="transmembrane region" description="Helical" evidence="7">
    <location>
        <begin position="87"/>
        <end position="109"/>
    </location>
</feature>
<gene>
    <name evidence="8" type="ORF">ACFYXQ_38870</name>
</gene>
<sequence>MDLAVRGWHGAGRAGHGDGGGPAARQVLGHSVPGGVLPAHVVGAATTEYAVPRLGTRGVAAVANAGFLAVALAALPRMVGPAKIGRATSVVVSGVTVACIAGVPAGTLLGQLWSWRSAFWAVASSVQQRLCRCG</sequence>
<keyword evidence="2" id="KW-1003">Cell membrane</keyword>
<keyword evidence="9" id="KW-1185">Reference proteome</keyword>
<feature type="transmembrane region" description="Helical" evidence="7">
    <location>
        <begin position="58"/>
        <end position="75"/>
    </location>
</feature>
<dbReference type="InterPro" id="IPR011701">
    <property type="entry name" value="MFS"/>
</dbReference>
<evidence type="ECO:0000256" key="4">
    <source>
        <dbReference type="ARBA" id="ARBA00022989"/>
    </source>
</evidence>
<comment type="caution">
    <text evidence="8">The sequence shown here is derived from an EMBL/GenBank/DDBJ whole genome shotgun (WGS) entry which is preliminary data.</text>
</comment>
<dbReference type="InterPro" id="IPR050189">
    <property type="entry name" value="MFS_Efflux_Transporters"/>
</dbReference>
<feature type="region of interest" description="Disordered" evidence="6">
    <location>
        <begin position="1"/>
        <end position="25"/>
    </location>
</feature>
<keyword evidence="4 7" id="KW-1133">Transmembrane helix</keyword>
<evidence type="ECO:0000313" key="8">
    <source>
        <dbReference type="EMBL" id="MFF3573737.1"/>
    </source>
</evidence>
<dbReference type="Proteomes" id="UP001601992">
    <property type="component" value="Unassembled WGS sequence"/>
</dbReference>